<feature type="compositionally biased region" description="Basic and acidic residues" evidence="1">
    <location>
        <begin position="52"/>
        <end position="63"/>
    </location>
</feature>
<organism evidence="2 3">
    <name type="scientific">Trichonephila clavipes</name>
    <name type="common">Golden silk orbweaver</name>
    <name type="synonym">Nephila clavipes</name>
    <dbReference type="NCBI Taxonomy" id="2585209"/>
    <lineage>
        <taxon>Eukaryota</taxon>
        <taxon>Metazoa</taxon>
        <taxon>Ecdysozoa</taxon>
        <taxon>Arthropoda</taxon>
        <taxon>Chelicerata</taxon>
        <taxon>Arachnida</taxon>
        <taxon>Araneae</taxon>
        <taxon>Araneomorphae</taxon>
        <taxon>Entelegynae</taxon>
        <taxon>Araneoidea</taxon>
        <taxon>Nephilidae</taxon>
        <taxon>Trichonephila</taxon>
    </lineage>
</organism>
<evidence type="ECO:0000256" key="1">
    <source>
        <dbReference type="SAM" id="MobiDB-lite"/>
    </source>
</evidence>
<evidence type="ECO:0008006" key="4">
    <source>
        <dbReference type="Google" id="ProtNLM"/>
    </source>
</evidence>
<evidence type="ECO:0000313" key="2">
    <source>
        <dbReference type="EMBL" id="GFY02084.1"/>
    </source>
</evidence>
<dbReference type="Proteomes" id="UP000887159">
    <property type="component" value="Unassembled WGS sequence"/>
</dbReference>
<dbReference type="AlphaFoldDB" id="A0A8X6RVY0"/>
<feature type="region of interest" description="Disordered" evidence="1">
    <location>
        <begin position="52"/>
        <end position="80"/>
    </location>
</feature>
<evidence type="ECO:0000313" key="3">
    <source>
        <dbReference type="Proteomes" id="UP000887159"/>
    </source>
</evidence>
<comment type="caution">
    <text evidence="2">The sequence shown here is derived from an EMBL/GenBank/DDBJ whole genome shotgun (WGS) entry which is preliminary data.</text>
</comment>
<accession>A0A8X6RVY0</accession>
<name>A0A8X6RVY0_TRICX</name>
<gene>
    <name evidence="2" type="ORF">TNCV_5099451</name>
</gene>
<reference evidence="2" key="1">
    <citation type="submission" date="2020-08" db="EMBL/GenBank/DDBJ databases">
        <title>Multicomponent nature underlies the extraordinary mechanical properties of spider dragline silk.</title>
        <authorList>
            <person name="Kono N."/>
            <person name="Nakamura H."/>
            <person name="Mori M."/>
            <person name="Yoshida Y."/>
            <person name="Ohtoshi R."/>
            <person name="Malay A.D."/>
            <person name="Moran D.A.P."/>
            <person name="Tomita M."/>
            <person name="Numata K."/>
            <person name="Arakawa K."/>
        </authorList>
    </citation>
    <scope>NUCLEOTIDE SEQUENCE</scope>
</reference>
<dbReference type="EMBL" id="BMAU01021232">
    <property type="protein sequence ID" value="GFY02084.1"/>
    <property type="molecule type" value="Genomic_DNA"/>
</dbReference>
<keyword evidence="3" id="KW-1185">Reference proteome</keyword>
<proteinExistence type="predicted"/>
<protein>
    <recommendedName>
        <fullName evidence="4">Mos1 transposase HTH domain-containing protein</fullName>
    </recommendedName>
</protein>
<dbReference type="InterPro" id="IPR052709">
    <property type="entry name" value="Transposase-MT_Hybrid"/>
</dbReference>
<sequence length="80" mass="9307">MQPFLKQHFAVKFWVKLDKTSKETHDMIKEAFSGATVGRSGVFEWHKLFREGREESKDHDRPSSGKTNQNVSRVKNLLNC</sequence>
<dbReference type="PANTHER" id="PTHR46060">
    <property type="entry name" value="MARINER MOS1 TRANSPOSASE-LIKE PROTEIN"/>
    <property type="match status" value="1"/>
</dbReference>
<dbReference type="PANTHER" id="PTHR46060:SF3">
    <property type="entry name" value="PROTEIN GVQW3"/>
    <property type="match status" value="1"/>
</dbReference>
<feature type="compositionally biased region" description="Polar residues" evidence="1">
    <location>
        <begin position="64"/>
        <end position="80"/>
    </location>
</feature>
<dbReference type="Gene3D" id="1.10.10.1450">
    <property type="match status" value="1"/>
</dbReference>